<dbReference type="SUPFAM" id="SSF47336">
    <property type="entry name" value="ACP-like"/>
    <property type="match status" value="1"/>
</dbReference>
<dbReference type="Gene3D" id="1.10.1200.10">
    <property type="entry name" value="ACP-like"/>
    <property type="match status" value="1"/>
</dbReference>
<name>A0A5P6VUZ8_PSEXY</name>
<gene>
    <name evidence="1" type="ORF">FXF36_14945</name>
</gene>
<dbReference type="OrthoDB" id="5326335at2"/>
<organism evidence="1 2">
    <name type="scientific">Pseudobutyrivibrio xylanivorans</name>
    <dbReference type="NCBI Taxonomy" id="185007"/>
    <lineage>
        <taxon>Bacteria</taxon>
        <taxon>Bacillati</taxon>
        <taxon>Bacillota</taxon>
        <taxon>Clostridia</taxon>
        <taxon>Lachnospirales</taxon>
        <taxon>Lachnospiraceae</taxon>
        <taxon>Pseudobutyrivibrio</taxon>
    </lineage>
</organism>
<sequence length="72" mass="8169">MTDEIKLELLADLFECEVEDLSAEMSVDEIENWDSMTKLSLIVLMDDECGKTLTSDGIKAFKTVRDIMDFMG</sequence>
<proteinExistence type="predicted"/>
<dbReference type="AlphaFoldDB" id="A0A5P6VUZ8"/>
<protein>
    <submittedName>
        <fullName evidence="1">Acyl carrier protein</fullName>
    </submittedName>
</protein>
<dbReference type="EMBL" id="CP043028">
    <property type="protein sequence ID" value="QFJ56088.1"/>
    <property type="molecule type" value="Genomic_DNA"/>
</dbReference>
<dbReference type="RefSeq" id="WP_151625468.1">
    <property type="nucleotide sequence ID" value="NZ_CP043028.1"/>
</dbReference>
<accession>A0A5P6VUZ8</accession>
<evidence type="ECO:0000313" key="1">
    <source>
        <dbReference type="EMBL" id="QFJ56088.1"/>
    </source>
</evidence>
<dbReference type="InterPro" id="IPR036736">
    <property type="entry name" value="ACP-like_sf"/>
</dbReference>
<evidence type="ECO:0000313" key="2">
    <source>
        <dbReference type="Proteomes" id="UP000327030"/>
    </source>
</evidence>
<dbReference type="KEGG" id="pxv:FXF36_14945"/>
<reference evidence="2" key="1">
    <citation type="submission" date="2019-08" db="EMBL/GenBank/DDBJ databases">
        <title>Complete Genome Sequence of the Polysaccharide-Degrading Rumen Bacterium Pseudobutyrivibrio xylanivorans MA3014.</title>
        <authorList>
            <person name="Palevich N."/>
            <person name="Maclean P.H."/>
            <person name="Kelly W.J."/>
            <person name="Leahy S.C."/>
            <person name="Rakonjac J."/>
            <person name="Attwood G.T."/>
        </authorList>
    </citation>
    <scope>NUCLEOTIDE SEQUENCE [LARGE SCALE GENOMIC DNA]</scope>
    <source>
        <strain evidence="2">MA3014</strain>
    </source>
</reference>
<dbReference type="Proteomes" id="UP000327030">
    <property type="component" value="Chromosome 1"/>
</dbReference>